<dbReference type="AlphaFoldDB" id="A0AAE4NK14"/>
<evidence type="ECO:0008006" key="4">
    <source>
        <dbReference type="Google" id="ProtNLM"/>
    </source>
</evidence>
<evidence type="ECO:0000313" key="2">
    <source>
        <dbReference type="EMBL" id="MDV2418290.1"/>
    </source>
</evidence>
<dbReference type="Proteomes" id="UP001185706">
    <property type="component" value="Unassembled WGS sequence"/>
</dbReference>
<feature type="chain" id="PRO_5042190004" description="Secreted protein" evidence="1">
    <location>
        <begin position="25"/>
        <end position="127"/>
    </location>
</feature>
<accession>A0AAE4NK14</accession>
<feature type="signal peptide" evidence="1">
    <location>
        <begin position="1"/>
        <end position="24"/>
    </location>
</feature>
<evidence type="ECO:0000256" key="1">
    <source>
        <dbReference type="SAM" id="SignalP"/>
    </source>
</evidence>
<sequence length="127" mass="13889">MKRLTVVLASGLLMCGCDTTPTTAAVTSALDEQGPQQVTLSAAEIFGDQWDEWVPLCGPRQAERVGHSDVAHNSVVLRAAAEKKVVELNPTRARVCPVQNAGHWRPMTKQTTWRREGGWQLVSQPLS</sequence>
<reference evidence="2" key="1">
    <citation type="submission" date="2023-08" db="EMBL/GenBank/DDBJ databases">
        <title>Genomic characterization of the C. tuberculostearicum species complex, a ubiquitous member of the human skin microbiome.</title>
        <authorList>
            <person name="Ahmed N."/>
            <person name="Deming C."/>
            <person name="Conlan S."/>
            <person name="Segre J."/>
        </authorList>
    </citation>
    <scope>NUCLEOTIDE SEQUENCE</scope>
    <source>
        <strain evidence="2">CTNIH22</strain>
    </source>
</reference>
<organism evidence="2 3">
    <name type="scientific">Corynebacterium tuberculostearicum</name>
    <dbReference type="NCBI Taxonomy" id="38304"/>
    <lineage>
        <taxon>Bacteria</taxon>
        <taxon>Bacillati</taxon>
        <taxon>Actinomycetota</taxon>
        <taxon>Actinomycetes</taxon>
        <taxon>Mycobacteriales</taxon>
        <taxon>Corynebacteriaceae</taxon>
        <taxon>Corynebacterium</taxon>
    </lineage>
</organism>
<evidence type="ECO:0000313" key="3">
    <source>
        <dbReference type="Proteomes" id="UP001185706"/>
    </source>
</evidence>
<comment type="caution">
    <text evidence="2">The sequence shown here is derived from an EMBL/GenBank/DDBJ whole genome shotgun (WGS) entry which is preliminary data.</text>
</comment>
<dbReference type="EMBL" id="JAVBIB010000001">
    <property type="protein sequence ID" value="MDV2418290.1"/>
    <property type="molecule type" value="Genomic_DNA"/>
</dbReference>
<keyword evidence="1" id="KW-0732">Signal</keyword>
<gene>
    <name evidence="2" type="ORF">RAE03_00635</name>
</gene>
<proteinExistence type="predicted"/>
<dbReference type="PROSITE" id="PS51257">
    <property type="entry name" value="PROKAR_LIPOPROTEIN"/>
    <property type="match status" value="1"/>
</dbReference>
<protein>
    <recommendedName>
        <fullName evidence="4">Secreted protein</fullName>
    </recommendedName>
</protein>
<dbReference type="RefSeq" id="WP_259885520.1">
    <property type="nucleotide sequence ID" value="NZ_CP073096.1"/>
</dbReference>
<name>A0AAE4NK14_9CORY</name>